<proteinExistence type="predicted"/>
<dbReference type="Ensembl" id="ENSMCST00000011470.1">
    <property type="protein sequence ID" value="ENSMCSP00000011178.1"/>
    <property type="gene ID" value="ENSMCSG00000007924.1"/>
</dbReference>
<protein>
    <submittedName>
        <fullName evidence="1">Uncharacterized protein</fullName>
    </submittedName>
</protein>
<reference evidence="1" key="2">
    <citation type="submission" date="2025-09" db="UniProtKB">
        <authorList>
            <consortium name="Ensembl"/>
        </authorList>
    </citation>
    <scope>IDENTIFICATION</scope>
</reference>
<dbReference type="Proteomes" id="UP000694560">
    <property type="component" value="Unplaced"/>
</dbReference>
<name>A0A8C5X4Y8_9PASS</name>
<organism evidence="1 2">
    <name type="scientific">Malurus cyaneus samueli</name>
    <dbReference type="NCBI Taxonomy" id="2593467"/>
    <lineage>
        <taxon>Eukaryota</taxon>
        <taxon>Metazoa</taxon>
        <taxon>Chordata</taxon>
        <taxon>Craniata</taxon>
        <taxon>Vertebrata</taxon>
        <taxon>Euteleostomi</taxon>
        <taxon>Archelosauria</taxon>
        <taxon>Archosauria</taxon>
        <taxon>Dinosauria</taxon>
        <taxon>Saurischia</taxon>
        <taxon>Theropoda</taxon>
        <taxon>Coelurosauria</taxon>
        <taxon>Aves</taxon>
        <taxon>Neognathae</taxon>
        <taxon>Neoaves</taxon>
        <taxon>Telluraves</taxon>
        <taxon>Australaves</taxon>
        <taxon>Passeriformes</taxon>
        <taxon>Meliphagoidea</taxon>
        <taxon>Maluridae</taxon>
        <taxon>Malurus</taxon>
    </lineage>
</organism>
<keyword evidence="2" id="KW-1185">Reference proteome</keyword>
<evidence type="ECO:0000313" key="2">
    <source>
        <dbReference type="Proteomes" id="UP000694560"/>
    </source>
</evidence>
<evidence type="ECO:0000313" key="1">
    <source>
        <dbReference type="Ensembl" id="ENSMCSP00000011178.1"/>
    </source>
</evidence>
<sequence>MCFECGIKEFRPTVSKPQATFLIPGCFESFVAEIASTSETWKEVFKKKSSPLLIFICYRKSLIVTYVFYRAHCHKSDFSVLISRSPLIAILRLWL</sequence>
<reference evidence="1" key="1">
    <citation type="submission" date="2025-08" db="UniProtKB">
        <authorList>
            <consortium name="Ensembl"/>
        </authorList>
    </citation>
    <scope>IDENTIFICATION</scope>
</reference>
<accession>A0A8C5X4Y8</accession>
<dbReference type="AlphaFoldDB" id="A0A8C5X4Y8"/>